<dbReference type="PANTHER" id="PTHR13650">
    <property type="entry name" value="SPATACSIN"/>
    <property type="match status" value="1"/>
</dbReference>
<feature type="domain" description="Spatacsin C-terminal" evidence="2">
    <location>
        <begin position="1662"/>
        <end position="1741"/>
    </location>
</feature>
<dbReference type="EMBL" id="JANIIK010000110">
    <property type="protein sequence ID" value="KAJ3595909.1"/>
    <property type="molecule type" value="Genomic_DNA"/>
</dbReference>
<dbReference type="GO" id="GO:0048489">
    <property type="term" value="P:synaptic vesicle transport"/>
    <property type="evidence" value="ECO:0007669"/>
    <property type="project" value="TreeGrafter"/>
</dbReference>
<protein>
    <recommendedName>
        <fullName evidence="2">Spatacsin C-terminal domain-containing protein</fullName>
    </recommendedName>
</protein>
<dbReference type="Proteomes" id="UP001148018">
    <property type="component" value="Unassembled WGS sequence"/>
</dbReference>
<feature type="compositionally biased region" description="Low complexity" evidence="1">
    <location>
        <begin position="190"/>
        <end position="208"/>
    </location>
</feature>
<gene>
    <name evidence="3" type="ORF">NHX12_002321</name>
</gene>
<dbReference type="GO" id="GO:0030425">
    <property type="term" value="C:dendrite"/>
    <property type="evidence" value="ECO:0007669"/>
    <property type="project" value="TreeGrafter"/>
</dbReference>
<proteinExistence type="predicted"/>
<dbReference type="OrthoDB" id="2018754at2759"/>
<dbReference type="GO" id="GO:0005737">
    <property type="term" value="C:cytoplasm"/>
    <property type="evidence" value="ECO:0007669"/>
    <property type="project" value="TreeGrafter"/>
</dbReference>
<dbReference type="Pfam" id="PF14649">
    <property type="entry name" value="Spatacsin_C"/>
    <property type="match status" value="2"/>
</dbReference>
<dbReference type="InterPro" id="IPR028107">
    <property type="entry name" value="Spatacsin_C_dom"/>
</dbReference>
<evidence type="ECO:0000313" key="3">
    <source>
        <dbReference type="EMBL" id="KAJ3595909.1"/>
    </source>
</evidence>
<sequence length="1980" mass="219671">MEVVVVSPDHQLLRQVGDGARVEVCPGAPLLGCLAPRGGQLTVGGTLPDGGDHPGGAASLDGSYSELLVVSTRGDVRLVEVRTEKPGCVSLVWGSECPVERLLNMAEDREITDLSTVVALSSAHTAIAMDLNHYFRTHPDGLLGAEAPGSLKTPDIPLPSFNTDRSWGARMERLYNAARGPDPSSNGPAPSTHGSSPSHDSSHNVSPSQGHAPWFSGLPRVASHLALSQARLSVSRVPPGGATVTFCVPTSSVPSLLSVSQFSALLTFVSPGDGQTSVALWDLESRGVSYHRWGTESGGGLSQVMFDVDQQRLLGRLMVFGKAATVDTLCHLNTWGRCSIPMHALQAGLKNRQLDTVDLFLKSKDNLLSHSDPSPPPAGALLARVQEVCPALDLLCSSIRDGHAESRQFSEQLLRITLTFLSTQLRKACCSTQQFDAEMRSSVSILNRYVFRLWTLMRSFPWPSVQSEPATLNHLTVVGQSEPEHDQSWEHLSTEEVIRQAVLSGHLPRVQAFLRSQERPEQTLEELRRGFSVLQVLHSVALYTHQKELRHFVVEELTRKQYFSPEETQRVEFFREVEELEHPEQVQGAPGLWGLLRLDWVRHWDPDGQRTVLLSRLQDEAVSSCEAETLWSHLTSLHHQHRINRWIQSSQDPSAPRWPHITPQLVRKHTACCSHARERLLNLLARTGVFIHTEGEEPDLLVCRLVQRNLPVLGSRNLEELHPWFHMMLKVQEIPQDLSDPERLFQASLTSAQVLVPGGQPSLSSLLLEGHGVVALASLMFSPGGVDQVVSAMGGPGRSACRLDHQLLKMALGPYPKLRSALFPPGGHRACMGPPDVSIYHLLQSLHPLHPSRLFGWQAANPLLYTEACELPHFSSPHLVSTCALVERRDFLYFLRHSRPSFAYASFLLQEMTGSSSIKLLQPSVAAACLGFLRLLGAPGLGLRVDLRVLRLLLTHWSHKHPASSPHAHRDALVHHGSRLGEAEPGAAQELIGYLEEAVTDSLEQRGIPRSSIEAGQEWAVPVQFSQLHSLALSSVYPSHCAADGQWLHFLLFVQLHSFPPDQVRTLAAQFGPAIQGHLSLALEELSLRGPGWPAPGPRRELLQMALGSQQEGSSWRPLLGEALEQHCPLLSVLAACAQGAEPLQCLCVWVLTSTDDVTAAKATAHLQEAARHRDWTLHDLSIIWKSSLRQGQVKPLLRGFQLFQRLCSEFRNFESAGDKLLLFQRHLLTLRGGGAEGGLPLEWVEAQASVLLTVLFQQSSDHFHLQRLLPLLQHSERHLQANGVDLGVLAQLSVVLQGCPVGLPLGLLSRSSPQLLQEQYQHLLEELQAQGLFSQAQQVAQLARIPADAWLINQLQQDVQSQRSKRRWGREEVRLLFWRRCHQQLQGHTPHPQAASHFFQEQAAFQPLCAQERCLLLGMAGHWLSLVEPLPLQRLEALEKEHWLSGDTGSYEALLEEFSFSKISALNQDSYLSLSEEPRSPAGRVPSLVPLLGPAQRRLLADLIGRLLDEGRVHEACRACRYFSVYLRDVWLVLRCRHLAAGGEANPPAREVMSEPLQDLLVQCHHGNNYCRQILSLYQLSKDLRCSFGELSRVEPQAVLEKLLRCGHPDRYRWAEAFVKDLPPDTVAHFLSNAALHSLQAAQPEPPLDRQVLRLCGDSSLLGRHLLDKISTLRVSQVHCSVELLVLAHDCFSLSCDMEGIVRVLHAARHLSHAHLAPGQHFGLLVRLLTGIGRYDDMTYSSSLKAALLDYIKRCLPGDSEKHNMVALCFSMRREIGENHEMAARTQLKIIHSQPWVVTPQLKSSLSKVLGLLKDAAESYHKDECVRLASRCVRLAKLVLLQLHLLSRGSDQRLVNLQPGETPAAMLALPRCYQAYGQSVDWAELVYQKVVLGGDFVYLEQVKTFCPLTGGLLEDVSNKMCVKEPVGGSSSQNLKRLLGQCEDVVTQYRLAYKHQLHDLAQNLLQDPRSSSYLSDRLSV</sequence>
<keyword evidence="4" id="KW-1185">Reference proteome</keyword>
<organism evidence="3 4">
    <name type="scientific">Muraenolepis orangiensis</name>
    <name type="common">Patagonian moray cod</name>
    <dbReference type="NCBI Taxonomy" id="630683"/>
    <lineage>
        <taxon>Eukaryota</taxon>
        <taxon>Metazoa</taxon>
        <taxon>Chordata</taxon>
        <taxon>Craniata</taxon>
        <taxon>Vertebrata</taxon>
        <taxon>Euteleostomi</taxon>
        <taxon>Actinopterygii</taxon>
        <taxon>Neopterygii</taxon>
        <taxon>Teleostei</taxon>
        <taxon>Neoteleostei</taxon>
        <taxon>Acanthomorphata</taxon>
        <taxon>Zeiogadaria</taxon>
        <taxon>Gadariae</taxon>
        <taxon>Gadiformes</taxon>
        <taxon>Muraenolepidoidei</taxon>
        <taxon>Muraenolepididae</taxon>
        <taxon>Muraenolepis</taxon>
    </lineage>
</organism>
<feature type="domain" description="Spatacsin C-terminal" evidence="2">
    <location>
        <begin position="1743"/>
        <end position="1920"/>
    </location>
</feature>
<accession>A0A9Q0DU77</accession>
<dbReference type="GO" id="GO:0045202">
    <property type="term" value="C:synapse"/>
    <property type="evidence" value="ECO:0007669"/>
    <property type="project" value="TreeGrafter"/>
</dbReference>
<dbReference type="PANTHER" id="PTHR13650:SF0">
    <property type="entry name" value="SPATACSIN"/>
    <property type="match status" value="1"/>
</dbReference>
<comment type="caution">
    <text evidence="3">The sequence shown here is derived from an EMBL/GenBank/DDBJ whole genome shotgun (WGS) entry which is preliminary data.</text>
</comment>
<reference evidence="3" key="1">
    <citation type="submission" date="2022-07" db="EMBL/GenBank/DDBJ databases">
        <title>Chromosome-level genome of Muraenolepis orangiensis.</title>
        <authorList>
            <person name="Kim J."/>
        </authorList>
    </citation>
    <scope>NUCLEOTIDE SEQUENCE</scope>
    <source>
        <strain evidence="3">KU_S4_2022</strain>
        <tissue evidence="3">Muscle</tissue>
    </source>
</reference>
<dbReference type="GO" id="GO:0030424">
    <property type="term" value="C:axon"/>
    <property type="evidence" value="ECO:0007669"/>
    <property type="project" value="TreeGrafter"/>
</dbReference>
<dbReference type="InterPro" id="IPR028103">
    <property type="entry name" value="Spatacsin"/>
</dbReference>
<evidence type="ECO:0000313" key="4">
    <source>
        <dbReference type="Proteomes" id="UP001148018"/>
    </source>
</evidence>
<evidence type="ECO:0000256" key="1">
    <source>
        <dbReference type="SAM" id="MobiDB-lite"/>
    </source>
</evidence>
<dbReference type="GO" id="GO:0008088">
    <property type="term" value="P:axo-dendritic transport"/>
    <property type="evidence" value="ECO:0007669"/>
    <property type="project" value="TreeGrafter"/>
</dbReference>
<feature type="region of interest" description="Disordered" evidence="1">
    <location>
        <begin position="177"/>
        <end position="210"/>
    </location>
</feature>
<dbReference type="GO" id="GO:0007268">
    <property type="term" value="P:chemical synaptic transmission"/>
    <property type="evidence" value="ECO:0007669"/>
    <property type="project" value="TreeGrafter"/>
</dbReference>
<evidence type="ECO:0000259" key="2">
    <source>
        <dbReference type="Pfam" id="PF14649"/>
    </source>
</evidence>
<name>A0A9Q0DU77_9TELE</name>
<dbReference type="GO" id="GO:0007409">
    <property type="term" value="P:axonogenesis"/>
    <property type="evidence" value="ECO:0007669"/>
    <property type="project" value="TreeGrafter"/>
</dbReference>